<name>A0A2M4DJY3_ANODA</name>
<dbReference type="AlphaFoldDB" id="A0A2M4DJY3"/>
<protein>
    <submittedName>
        <fullName evidence="1">Putative secreted protein</fullName>
    </submittedName>
</protein>
<organism evidence="1">
    <name type="scientific">Anopheles darlingi</name>
    <name type="common">Mosquito</name>
    <dbReference type="NCBI Taxonomy" id="43151"/>
    <lineage>
        <taxon>Eukaryota</taxon>
        <taxon>Metazoa</taxon>
        <taxon>Ecdysozoa</taxon>
        <taxon>Arthropoda</taxon>
        <taxon>Hexapoda</taxon>
        <taxon>Insecta</taxon>
        <taxon>Pterygota</taxon>
        <taxon>Neoptera</taxon>
        <taxon>Endopterygota</taxon>
        <taxon>Diptera</taxon>
        <taxon>Nematocera</taxon>
        <taxon>Culicoidea</taxon>
        <taxon>Culicidae</taxon>
        <taxon>Anophelinae</taxon>
        <taxon>Anopheles</taxon>
    </lineage>
</organism>
<reference evidence="1" key="1">
    <citation type="submission" date="2018-01" db="EMBL/GenBank/DDBJ databases">
        <title>An insight into the sialome of Amazonian anophelines.</title>
        <authorList>
            <person name="Ribeiro J.M."/>
            <person name="Scarpassa V."/>
            <person name="Calvo E."/>
        </authorList>
    </citation>
    <scope>NUCLEOTIDE SEQUENCE</scope>
</reference>
<evidence type="ECO:0000313" key="1">
    <source>
        <dbReference type="EMBL" id="MBW77498.1"/>
    </source>
</evidence>
<proteinExistence type="predicted"/>
<sequence length="67" mass="7446">METPGVLLFASGSSCCRGGDEPYRVSGTSGTECRVCTFPGHTYTLLGETHIRYQQEVGFLERGWWLD</sequence>
<dbReference type="EMBL" id="GGFL01013320">
    <property type="protein sequence ID" value="MBW77498.1"/>
    <property type="molecule type" value="Transcribed_RNA"/>
</dbReference>
<accession>A0A2M4DJY3</accession>